<feature type="compositionally biased region" description="Basic and acidic residues" evidence="1">
    <location>
        <begin position="204"/>
        <end position="219"/>
    </location>
</feature>
<organism evidence="2 3">
    <name type="scientific">Prosthecobacter algae</name>
    <dbReference type="NCBI Taxonomy" id="1144682"/>
    <lineage>
        <taxon>Bacteria</taxon>
        <taxon>Pseudomonadati</taxon>
        <taxon>Verrucomicrobiota</taxon>
        <taxon>Verrucomicrobiia</taxon>
        <taxon>Verrucomicrobiales</taxon>
        <taxon>Verrucomicrobiaceae</taxon>
        <taxon>Prosthecobacter</taxon>
    </lineage>
</organism>
<keyword evidence="3" id="KW-1185">Reference proteome</keyword>
<feature type="compositionally biased region" description="Low complexity" evidence="1">
    <location>
        <begin position="144"/>
        <end position="153"/>
    </location>
</feature>
<accession>A0ABP9PD79</accession>
<evidence type="ECO:0008006" key="4">
    <source>
        <dbReference type="Google" id="ProtNLM"/>
    </source>
</evidence>
<protein>
    <recommendedName>
        <fullName evidence="4">VWFA domain-containing protein</fullName>
    </recommendedName>
</protein>
<sequence>MPPHDPSDDFSQLPTADGNTPHSLAQQPSARRQQTRIGPRSTTAHVEAPPVEEPAAPFTDEWQELLQSSSPAPSTFGWPESAFPSHSQELPPQEPAQPPTPRRTVVGRRAPVPEASPPPTAEEQPPEVAPAPAARSRTVIGKRPATPTADAAPPAAPEPPPAAPEPPPQPPKKPAPLAQEKRPAAAPKSKHKKADPEPAPTPESKADKAPQEPSVEKTTDAAGGKETPPSSENAPTTTVPVQPGLIRQYWERWGGKALSLSVAVHALLLLGGALIVVTQVTEKQVDFLPGGGTQQGAEASQALEHKIQQKKNPWLKKSMPLRKIAAANSISDIVLPDEAPDLLELPQSKDLFASNKLTAGMGLAGAGGGFGKSVGLGGQSGMTFQPFSMFGMQIKAKRLALVLDVSTSMAPHLPRVIEEVDKVARGSIVILYFGCGLEPPPPQGLEGDEVYSTSSVEFEKFWRLGGATLEETRKFRIDPKKDIQSEAIYRVLSKRPQTYFIHNTGLGYTWLALLHDKLRTADGIYWFSDFQDRVDFKQVTIVRENLERRKQRLYMHAYMRGTAYDLVKTQLVDPTKGDVKLEE</sequence>
<feature type="compositionally biased region" description="Polar residues" evidence="1">
    <location>
        <begin position="228"/>
        <end position="239"/>
    </location>
</feature>
<proteinExistence type="predicted"/>
<feature type="compositionally biased region" description="Polar residues" evidence="1">
    <location>
        <begin position="9"/>
        <end position="44"/>
    </location>
</feature>
<dbReference type="RefSeq" id="WP_345737714.1">
    <property type="nucleotide sequence ID" value="NZ_BAABIA010000007.1"/>
</dbReference>
<feature type="compositionally biased region" description="Low complexity" evidence="1">
    <location>
        <begin position="46"/>
        <end position="57"/>
    </location>
</feature>
<feature type="region of interest" description="Disordered" evidence="1">
    <location>
        <begin position="1"/>
        <end position="239"/>
    </location>
</feature>
<dbReference type="EMBL" id="BAABIA010000007">
    <property type="protein sequence ID" value="GAA5144706.1"/>
    <property type="molecule type" value="Genomic_DNA"/>
</dbReference>
<feature type="compositionally biased region" description="Pro residues" evidence="1">
    <location>
        <begin position="92"/>
        <end position="101"/>
    </location>
</feature>
<dbReference type="Proteomes" id="UP001499852">
    <property type="component" value="Unassembled WGS sequence"/>
</dbReference>
<name>A0ABP9PD79_9BACT</name>
<evidence type="ECO:0000313" key="2">
    <source>
        <dbReference type="EMBL" id="GAA5144706.1"/>
    </source>
</evidence>
<feature type="compositionally biased region" description="Low complexity" evidence="1">
    <location>
        <begin position="102"/>
        <end position="113"/>
    </location>
</feature>
<feature type="compositionally biased region" description="Pro residues" evidence="1">
    <location>
        <begin position="154"/>
        <end position="174"/>
    </location>
</feature>
<gene>
    <name evidence="2" type="ORF">GCM10023213_35310</name>
</gene>
<reference evidence="3" key="1">
    <citation type="journal article" date="2019" name="Int. J. Syst. Evol. Microbiol.">
        <title>The Global Catalogue of Microorganisms (GCM) 10K type strain sequencing project: providing services to taxonomists for standard genome sequencing and annotation.</title>
        <authorList>
            <consortium name="The Broad Institute Genomics Platform"/>
            <consortium name="The Broad Institute Genome Sequencing Center for Infectious Disease"/>
            <person name="Wu L."/>
            <person name="Ma J."/>
        </authorList>
    </citation>
    <scope>NUCLEOTIDE SEQUENCE [LARGE SCALE GENOMIC DNA]</scope>
    <source>
        <strain evidence="3">JCM 18053</strain>
    </source>
</reference>
<evidence type="ECO:0000313" key="3">
    <source>
        <dbReference type="Proteomes" id="UP001499852"/>
    </source>
</evidence>
<comment type="caution">
    <text evidence="2">The sequence shown here is derived from an EMBL/GenBank/DDBJ whole genome shotgun (WGS) entry which is preliminary data.</text>
</comment>
<evidence type="ECO:0000256" key="1">
    <source>
        <dbReference type="SAM" id="MobiDB-lite"/>
    </source>
</evidence>